<dbReference type="GeneID" id="8859516"/>
<organism evidence="3">
    <name type="scientific">Naegleria gruberi</name>
    <name type="common">Amoeba</name>
    <dbReference type="NCBI Taxonomy" id="5762"/>
    <lineage>
        <taxon>Eukaryota</taxon>
        <taxon>Discoba</taxon>
        <taxon>Heterolobosea</taxon>
        <taxon>Tetramitia</taxon>
        <taxon>Eutetramitia</taxon>
        <taxon>Vahlkampfiidae</taxon>
        <taxon>Naegleria</taxon>
    </lineage>
</organism>
<feature type="compositionally biased region" description="Polar residues" evidence="1">
    <location>
        <begin position="129"/>
        <end position="138"/>
    </location>
</feature>
<accession>D2VAB3</accession>
<feature type="region of interest" description="Disordered" evidence="1">
    <location>
        <begin position="153"/>
        <end position="186"/>
    </location>
</feature>
<dbReference type="InParanoid" id="D2VAB3"/>
<sequence length="361" mass="39580">MSGTPTLSELTRSLKSTSLSQHTTPNNNGNLDSSTLSTTSSTTSMMNGREEHKFQRIIIIHSKTGVSIFDYCFPGAWNAKKADIGGFLASCYQFDATVKGGGIRKIVFQPPSESQTSSQSTSGRIIRQASGTSTTTPGLNLIGASGGSKFRTITPTPTLGNQTVTTSNPTTPTSHHSKTNSASSMNILSGFNTIRRRSVHHRSKRNRRACLNLSDPMGSNSSNLMYIVFGHPNDPISPTLSSSNSSSHVNNSQTSIDPVCLCAVCFEGGSDELWTEITKAFACECVREFCTLYKDILEKHKKNFEKLKSEANRDDELERQIVEEFQIYEVIMNKTKQKVLDAFSSRIAESVKLQNSKFSDM</sequence>
<evidence type="ECO:0000256" key="1">
    <source>
        <dbReference type="SAM" id="MobiDB-lite"/>
    </source>
</evidence>
<dbReference type="OMA" id="CYQFDAT"/>
<feature type="compositionally biased region" description="Polar residues" evidence="1">
    <location>
        <begin position="153"/>
        <end position="162"/>
    </location>
</feature>
<dbReference type="Proteomes" id="UP000006671">
    <property type="component" value="Unassembled WGS sequence"/>
</dbReference>
<dbReference type="RefSeq" id="XP_002679022.1">
    <property type="nucleotide sequence ID" value="XM_002678976.1"/>
</dbReference>
<feature type="region of interest" description="Disordered" evidence="1">
    <location>
        <begin position="1"/>
        <end position="48"/>
    </location>
</feature>
<feature type="compositionally biased region" description="Low complexity" evidence="1">
    <location>
        <begin position="109"/>
        <end position="122"/>
    </location>
</feature>
<feature type="compositionally biased region" description="Low complexity" evidence="1">
    <location>
        <begin position="33"/>
        <end position="44"/>
    </location>
</feature>
<dbReference type="EMBL" id="GG738859">
    <property type="protein sequence ID" value="EFC46278.1"/>
    <property type="molecule type" value="Genomic_DNA"/>
</dbReference>
<evidence type="ECO:0000313" key="2">
    <source>
        <dbReference type="EMBL" id="EFC46278.1"/>
    </source>
</evidence>
<gene>
    <name evidence="2" type="ORF">NAEGRDRAFT_65799</name>
</gene>
<proteinExistence type="predicted"/>
<feature type="compositionally biased region" description="Low complexity" evidence="1">
    <location>
        <begin position="163"/>
        <end position="174"/>
    </location>
</feature>
<dbReference type="VEuPathDB" id="AmoebaDB:NAEGRDRAFT_65799"/>
<dbReference type="AlphaFoldDB" id="D2VAB3"/>
<dbReference type="OrthoDB" id="10256228at2759"/>
<protein>
    <submittedName>
        <fullName evidence="2">Predicted protein</fullName>
    </submittedName>
</protein>
<evidence type="ECO:0000313" key="3">
    <source>
        <dbReference type="Proteomes" id="UP000006671"/>
    </source>
</evidence>
<feature type="region of interest" description="Disordered" evidence="1">
    <location>
        <begin position="109"/>
        <end position="140"/>
    </location>
</feature>
<keyword evidence="3" id="KW-1185">Reference proteome</keyword>
<name>D2VAB3_NAEGR</name>
<feature type="compositionally biased region" description="Polar residues" evidence="1">
    <location>
        <begin position="1"/>
        <end position="32"/>
    </location>
</feature>
<reference evidence="2 3" key="1">
    <citation type="journal article" date="2010" name="Cell">
        <title>The genome of Naegleria gruberi illuminates early eukaryotic versatility.</title>
        <authorList>
            <person name="Fritz-Laylin L.K."/>
            <person name="Prochnik S.E."/>
            <person name="Ginger M.L."/>
            <person name="Dacks J.B."/>
            <person name="Carpenter M.L."/>
            <person name="Field M.C."/>
            <person name="Kuo A."/>
            <person name="Paredez A."/>
            <person name="Chapman J."/>
            <person name="Pham J."/>
            <person name="Shu S."/>
            <person name="Neupane R."/>
            <person name="Cipriano M."/>
            <person name="Mancuso J."/>
            <person name="Tu H."/>
            <person name="Salamov A."/>
            <person name="Lindquist E."/>
            <person name="Shapiro H."/>
            <person name="Lucas S."/>
            <person name="Grigoriev I.V."/>
            <person name="Cande W.Z."/>
            <person name="Fulton C."/>
            <person name="Rokhsar D.S."/>
            <person name="Dawson S.C."/>
        </authorList>
    </citation>
    <scope>NUCLEOTIDE SEQUENCE [LARGE SCALE GENOMIC DNA]</scope>
    <source>
        <strain evidence="2 3">NEG-M</strain>
    </source>
</reference>
<dbReference type="KEGG" id="ngr:NAEGRDRAFT_65799"/>